<evidence type="ECO:0000313" key="3">
    <source>
        <dbReference type="EMBL" id="CEK96496.1"/>
    </source>
</evidence>
<reference evidence="3" key="1">
    <citation type="submission" date="2014-12" db="EMBL/GenBank/DDBJ databases">
        <title>Insight into the proteome of Arion vulgaris.</title>
        <authorList>
            <person name="Aradska J."/>
            <person name="Bulat T."/>
            <person name="Smidak R."/>
            <person name="Sarate P."/>
            <person name="Gangsoo J."/>
            <person name="Sialana F."/>
            <person name="Bilban M."/>
            <person name="Lubec G."/>
        </authorList>
    </citation>
    <scope>NUCLEOTIDE SEQUENCE</scope>
    <source>
        <tissue evidence="3">Skin</tissue>
    </source>
</reference>
<feature type="domain" description="Galactosyltransferase N-terminal" evidence="2">
    <location>
        <begin position="127"/>
        <end position="236"/>
    </location>
</feature>
<dbReference type="GO" id="GO:0006688">
    <property type="term" value="P:glycosphingolipid biosynthetic process"/>
    <property type="evidence" value="ECO:0007669"/>
    <property type="project" value="TreeGrafter"/>
</dbReference>
<dbReference type="AlphaFoldDB" id="A0A0B7BVX6"/>
<name>A0A0B7BVX6_9EUPU</name>
<feature type="non-terminal residue" evidence="3">
    <location>
        <position position="1"/>
    </location>
</feature>
<dbReference type="GO" id="GO:0008378">
    <property type="term" value="F:galactosyltransferase activity"/>
    <property type="evidence" value="ECO:0007669"/>
    <property type="project" value="TreeGrafter"/>
</dbReference>
<feature type="non-terminal residue" evidence="3">
    <location>
        <position position="238"/>
    </location>
</feature>
<dbReference type="InterPro" id="IPR029044">
    <property type="entry name" value="Nucleotide-diphossugar_trans"/>
</dbReference>
<protein>
    <recommendedName>
        <fullName evidence="2">Galactosyltransferase N-terminal domain-containing protein</fullName>
    </recommendedName>
</protein>
<dbReference type="SUPFAM" id="SSF53448">
    <property type="entry name" value="Nucleotide-diphospho-sugar transferases"/>
    <property type="match status" value="1"/>
</dbReference>
<proteinExistence type="predicted"/>
<gene>
    <name evidence="3" type="primary">ORF212289</name>
</gene>
<dbReference type="InterPro" id="IPR027995">
    <property type="entry name" value="Galactosyl_T_N"/>
</dbReference>
<keyword evidence="1" id="KW-0812">Transmembrane</keyword>
<keyword evidence="1" id="KW-1133">Transmembrane helix</keyword>
<organism evidence="3">
    <name type="scientific">Arion vulgaris</name>
    <dbReference type="NCBI Taxonomy" id="1028688"/>
    <lineage>
        <taxon>Eukaryota</taxon>
        <taxon>Metazoa</taxon>
        <taxon>Spiralia</taxon>
        <taxon>Lophotrochozoa</taxon>
        <taxon>Mollusca</taxon>
        <taxon>Gastropoda</taxon>
        <taxon>Heterobranchia</taxon>
        <taxon>Euthyneura</taxon>
        <taxon>Panpulmonata</taxon>
        <taxon>Eupulmonata</taxon>
        <taxon>Stylommatophora</taxon>
        <taxon>Helicina</taxon>
        <taxon>Arionoidea</taxon>
        <taxon>Arionidae</taxon>
        <taxon>Arion</taxon>
    </lineage>
</organism>
<dbReference type="Gene3D" id="3.90.550.10">
    <property type="entry name" value="Spore Coat Polysaccharide Biosynthesis Protein SpsA, Chain A"/>
    <property type="match status" value="1"/>
</dbReference>
<dbReference type="InterPro" id="IPR003859">
    <property type="entry name" value="Galactosyl_T"/>
</dbReference>
<dbReference type="GO" id="GO:0016020">
    <property type="term" value="C:membrane"/>
    <property type="evidence" value="ECO:0007669"/>
    <property type="project" value="GOC"/>
</dbReference>
<dbReference type="GO" id="GO:0005794">
    <property type="term" value="C:Golgi apparatus"/>
    <property type="evidence" value="ECO:0007669"/>
    <property type="project" value="TreeGrafter"/>
</dbReference>
<sequence length="238" mass="27940">RTYVRTTVLGTLCACIIICCYFQGRRWLELDFNSSEQLYPFLIDYNEDDLKLQDILKEYSKDTHQNKFYQNVHVHGRSLDINEVFESKDDQRKLFEKCRRITVCENGVYIREIGFTVQEECVECRRCPRRPPHFGQFVGEFQPNTTSVTIDALVTKYPDMEIGGRIRPRNCVPAQRLAIIIPYRNRLSHLLILMNNLIPFCERQQADVTFFVIEQDQRSVFNRGALLNVGFKEAEKIG</sequence>
<dbReference type="Pfam" id="PF13733">
    <property type="entry name" value="Glyco_transf_7N"/>
    <property type="match status" value="1"/>
</dbReference>
<evidence type="ECO:0000256" key="1">
    <source>
        <dbReference type="SAM" id="Phobius"/>
    </source>
</evidence>
<accession>A0A0B7BVX6</accession>
<keyword evidence="1" id="KW-0472">Membrane</keyword>
<dbReference type="PANTHER" id="PTHR19300">
    <property type="entry name" value="BETA-1,4-GALACTOSYLTRANSFERASE"/>
    <property type="match status" value="1"/>
</dbReference>
<feature type="transmembrane region" description="Helical" evidence="1">
    <location>
        <begin position="6"/>
        <end position="24"/>
    </location>
</feature>
<evidence type="ECO:0000259" key="2">
    <source>
        <dbReference type="Pfam" id="PF13733"/>
    </source>
</evidence>
<dbReference type="GO" id="GO:0005975">
    <property type="term" value="P:carbohydrate metabolic process"/>
    <property type="evidence" value="ECO:0007669"/>
    <property type="project" value="InterPro"/>
</dbReference>
<dbReference type="EMBL" id="HACG01049631">
    <property type="protein sequence ID" value="CEK96496.1"/>
    <property type="molecule type" value="Transcribed_RNA"/>
</dbReference>
<dbReference type="GO" id="GO:0033842">
    <property type="term" value="F:N-acetyl-beta-glucosaminyl-derivative 4-beta-N-acetylgalactosaminyltransferase activity"/>
    <property type="evidence" value="ECO:0007669"/>
    <property type="project" value="TreeGrafter"/>
</dbReference>
<dbReference type="PANTHER" id="PTHR19300:SF57">
    <property type="entry name" value="BETA-1,4-N-ACETYLGALACTOSAMINYLTRANSFERASE"/>
    <property type="match status" value="1"/>
</dbReference>